<organism evidence="2 3">
    <name type="scientific">Aurantiacibacter marinus</name>
    <dbReference type="NCBI Taxonomy" id="874156"/>
    <lineage>
        <taxon>Bacteria</taxon>
        <taxon>Pseudomonadati</taxon>
        <taxon>Pseudomonadota</taxon>
        <taxon>Alphaproteobacteria</taxon>
        <taxon>Sphingomonadales</taxon>
        <taxon>Erythrobacteraceae</taxon>
        <taxon>Aurantiacibacter</taxon>
    </lineage>
</organism>
<evidence type="ECO:0000313" key="3">
    <source>
        <dbReference type="Proteomes" id="UP000053455"/>
    </source>
</evidence>
<sequence length="90" mass="10102">MSQSFAFYDQRATDAAAEAEKATLDNVRDRNLRAEKTWRALADQAQKVESDRKKAAAIRQERLDREAVEAELTAQASENTEEMLSERAAG</sequence>
<keyword evidence="3" id="KW-1185">Reference proteome</keyword>
<evidence type="ECO:0000313" key="2">
    <source>
        <dbReference type="EMBL" id="KLI62962.1"/>
    </source>
</evidence>
<keyword evidence="1" id="KW-0175">Coiled coil</keyword>
<dbReference type="AlphaFoldDB" id="A0A0H0XLY2"/>
<dbReference type="Proteomes" id="UP000053455">
    <property type="component" value="Unassembled WGS sequence"/>
</dbReference>
<gene>
    <name evidence="2" type="ORF">AAV99_13025</name>
</gene>
<proteinExistence type="predicted"/>
<evidence type="ECO:0000256" key="1">
    <source>
        <dbReference type="SAM" id="Coils"/>
    </source>
</evidence>
<comment type="caution">
    <text evidence="2">The sequence shown here is derived from an EMBL/GenBank/DDBJ whole genome shotgun (WGS) entry which is preliminary data.</text>
</comment>
<name>A0A0H0XLY2_9SPHN</name>
<dbReference type="RefSeq" id="WP_047094484.1">
    <property type="nucleotide sequence ID" value="NZ_LBHU01000004.1"/>
</dbReference>
<dbReference type="EMBL" id="LBHU01000004">
    <property type="protein sequence ID" value="KLI62962.1"/>
    <property type="molecule type" value="Genomic_DNA"/>
</dbReference>
<dbReference type="PATRIC" id="fig|874156.12.peg.2685"/>
<accession>A0A0H0XLY2</accession>
<dbReference type="OrthoDB" id="7411138at2"/>
<reference evidence="2 3" key="1">
    <citation type="submission" date="2015-04" db="EMBL/GenBank/DDBJ databases">
        <title>The draft genome sequence of Erythrobacter marinus HWDM-33.</title>
        <authorList>
            <person name="Zhuang L."/>
            <person name="Liu Y."/>
            <person name="Shao Z."/>
        </authorList>
    </citation>
    <scope>NUCLEOTIDE SEQUENCE [LARGE SCALE GENOMIC DNA]</scope>
    <source>
        <strain evidence="2 3">HWDM-33</strain>
    </source>
</reference>
<feature type="coiled-coil region" evidence="1">
    <location>
        <begin position="17"/>
        <end position="80"/>
    </location>
</feature>
<protein>
    <submittedName>
        <fullName evidence="2">Uncharacterized protein</fullName>
    </submittedName>
</protein>